<keyword evidence="3" id="KW-1185">Reference proteome</keyword>
<evidence type="ECO:0000256" key="1">
    <source>
        <dbReference type="SAM" id="MobiDB-lite"/>
    </source>
</evidence>
<feature type="region of interest" description="Disordered" evidence="1">
    <location>
        <begin position="1"/>
        <end position="56"/>
    </location>
</feature>
<comment type="caution">
    <text evidence="2">The sequence shown here is derived from an EMBL/GenBank/DDBJ whole genome shotgun (WGS) entry which is preliminary data.</text>
</comment>
<gene>
    <name evidence="2" type="ORF">ACHAW5_000549</name>
</gene>
<reference evidence="2 3" key="1">
    <citation type="submission" date="2024-10" db="EMBL/GenBank/DDBJ databases">
        <title>Updated reference genomes for cyclostephanoid diatoms.</title>
        <authorList>
            <person name="Roberts W.R."/>
            <person name="Alverson A.J."/>
        </authorList>
    </citation>
    <scope>NUCLEOTIDE SEQUENCE [LARGE SCALE GENOMIC DNA]</scope>
    <source>
        <strain evidence="2 3">AJA276-08</strain>
    </source>
</reference>
<evidence type="ECO:0000313" key="2">
    <source>
        <dbReference type="EMBL" id="KAL3781234.1"/>
    </source>
</evidence>
<sequence length="116" mass="12732">MGQTQSAPAAPLPPSVAKETTVKEHSHIAAAIESRSVPSLDDAASHNFGQPWGDRTGGASKLVTDCQVQQRASLACIEENYQNKDRACAEYFEAYKKCRREEHERKLEANSKGSAW</sequence>
<dbReference type="InterPro" id="IPR009069">
    <property type="entry name" value="Cys_alpha_HP_mot_SF"/>
</dbReference>
<accession>A0ABD3NZT9</accession>
<evidence type="ECO:0000313" key="3">
    <source>
        <dbReference type="Proteomes" id="UP001530315"/>
    </source>
</evidence>
<dbReference type="AlphaFoldDB" id="A0ABD3NZT9"/>
<organism evidence="2 3">
    <name type="scientific">Stephanodiscus triporus</name>
    <dbReference type="NCBI Taxonomy" id="2934178"/>
    <lineage>
        <taxon>Eukaryota</taxon>
        <taxon>Sar</taxon>
        <taxon>Stramenopiles</taxon>
        <taxon>Ochrophyta</taxon>
        <taxon>Bacillariophyta</taxon>
        <taxon>Coscinodiscophyceae</taxon>
        <taxon>Thalassiosirophycidae</taxon>
        <taxon>Stephanodiscales</taxon>
        <taxon>Stephanodiscaceae</taxon>
        <taxon>Stephanodiscus</taxon>
    </lineage>
</organism>
<evidence type="ECO:0008006" key="4">
    <source>
        <dbReference type="Google" id="ProtNLM"/>
    </source>
</evidence>
<name>A0ABD3NZT9_9STRA</name>
<dbReference type="Proteomes" id="UP001530315">
    <property type="component" value="Unassembled WGS sequence"/>
</dbReference>
<protein>
    <recommendedName>
        <fullName evidence="4">CHCH domain-containing protein</fullName>
    </recommendedName>
</protein>
<proteinExistence type="predicted"/>
<dbReference type="EMBL" id="JALLAZ020001077">
    <property type="protein sequence ID" value="KAL3781234.1"/>
    <property type="molecule type" value="Genomic_DNA"/>
</dbReference>
<dbReference type="SUPFAM" id="SSF47072">
    <property type="entry name" value="Cysteine alpha-hairpin motif"/>
    <property type="match status" value="1"/>
</dbReference>
<dbReference type="PROSITE" id="PS51808">
    <property type="entry name" value="CHCH"/>
    <property type="match status" value="1"/>
</dbReference>